<dbReference type="InterPro" id="IPR051056">
    <property type="entry name" value="Glycosyl_Hydrolase_73"/>
</dbReference>
<sequence>MKKILIGCVFTALIFPLLFFFLILFGGGNTSQPVPINPNPNLTEEQLNFISQIVPGARQSYEETKIFPSITLAQAILESGWGRSGLAVRAKNLFGIKADSSWKGDVLEMLTQEHVNGGIITITARWRVYSSWNDSVIDHGKFFVENSRYKNAGVLDAKNYIEQANCIQKAGYATDPNYANQLVKVINDFGLNIYDMNGNVVGNDVIEKVISEGMKWVGKSPYVWGGGRNQTDVNAGRFDCSSLVHYCYASAGITLGPRESVTTWSLINMGKAIPANEMKRGDLIFFDTAGVNGHVGIYLGNGTFLNDSSTQGVSIGDLNSAYWSKYFNGNVRRIVE</sequence>
<dbReference type="AlphaFoldDB" id="A0A4Y5T4J1"/>
<keyword evidence="4" id="KW-0788">Thiol protease</keyword>
<keyword evidence="2" id="KW-0645">Protease</keyword>
<evidence type="ECO:0000256" key="2">
    <source>
        <dbReference type="ARBA" id="ARBA00022670"/>
    </source>
</evidence>
<reference evidence="6" key="1">
    <citation type="journal article" date="2019" name="Pathogens">
        <title>In silico Identification of Novel Toxin Homologs and Associated Mobile Genetic Elements in Clostridium perfringens.</title>
        <authorList>
            <person name="Lacey J.A."/>
            <person name="Johanesen P.A."/>
            <person name="Lyras D."/>
            <person name="Moore R.J."/>
        </authorList>
    </citation>
    <scope>NUCLEOTIDE SEQUENCE</scope>
    <source>
        <strain evidence="6">T84</strain>
        <plasmid evidence="6">pCPT84-1</plasmid>
    </source>
</reference>
<evidence type="ECO:0000259" key="5">
    <source>
        <dbReference type="PROSITE" id="PS51935"/>
    </source>
</evidence>
<proteinExistence type="inferred from homology"/>
<dbReference type="InterPro" id="IPR000064">
    <property type="entry name" value="NLP_P60_dom"/>
</dbReference>
<dbReference type="Pfam" id="PF01832">
    <property type="entry name" value="Glucosaminidase"/>
    <property type="match status" value="1"/>
</dbReference>
<dbReference type="GO" id="GO:0008234">
    <property type="term" value="F:cysteine-type peptidase activity"/>
    <property type="evidence" value="ECO:0007669"/>
    <property type="project" value="UniProtKB-KW"/>
</dbReference>
<dbReference type="GO" id="GO:0004040">
    <property type="term" value="F:amidase activity"/>
    <property type="evidence" value="ECO:0007669"/>
    <property type="project" value="InterPro"/>
</dbReference>
<evidence type="ECO:0000313" key="6">
    <source>
        <dbReference type="EMBL" id="QDB00979.1"/>
    </source>
</evidence>
<dbReference type="PROSITE" id="PS51935">
    <property type="entry name" value="NLPC_P60"/>
    <property type="match status" value="1"/>
</dbReference>
<geneLocation type="plasmid" evidence="6">
    <name>pCPT84-1</name>
</geneLocation>
<keyword evidence="6" id="KW-0614">Plasmid</keyword>
<dbReference type="EMBL" id="MK285057">
    <property type="protein sequence ID" value="QDB00979.1"/>
    <property type="molecule type" value="Genomic_DNA"/>
</dbReference>
<dbReference type="Gene3D" id="3.90.1720.10">
    <property type="entry name" value="endopeptidase domain like (from Nostoc punctiforme)"/>
    <property type="match status" value="1"/>
</dbReference>
<comment type="similarity">
    <text evidence="1">Belongs to the peptidase C40 family.</text>
</comment>
<dbReference type="PRINTS" id="PR01002">
    <property type="entry name" value="FLGFLGJ"/>
</dbReference>
<organism evidence="6">
    <name type="scientific">Clostridium perfringens</name>
    <dbReference type="NCBI Taxonomy" id="1502"/>
    <lineage>
        <taxon>Bacteria</taxon>
        <taxon>Bacillati</taxon>
        <taxon>Bacillota</taxon>
        <taxon>Clostridia</taxon>
        <taxon>Eubacteriales</taxon>
        <taxon>Clostridiaceae</taxon>
        <taxon>Clostridium</taxon>
    </lineage>
</organism>
<evidence type="ECO:0000256" key="1">
    <source>
        <dbReference type="ARBA" id="ARBA00007074"/>
    </source>
</evidence>
<dbReference type="InterPro" id="IPR002901">
    <property type="entry name" value="MGlyc_endo_b_GlcNAc-like_dom"/>
</dbReference>
<dbReference type="Gene3D" id="2.10.70.40">
    <property type="entry name" value="peptidoglycan hydrolase"/>
    <property type="match status" value="1"/>
</dbReference>
<protein>
    <submittedName>
        <fullName evidence="6">Putative cell wall associated hydrolase</fullName>
    </submittedName>
</protein>
<dbReference type="PANTHER" id="PTHR33308">
    <property type="entry name" value="PEPTIDOGLYCAN HYDROLASE FLGJ"/>
    <property type="match status" value="1"/>
</dbReference>
<accession>A0A4Y5T4J1</accession>
<feature type="domain" description="NlpC/P60" evidence="5">
    <location>
        <begin position="203"/>
        <end position="334"/>
    </location>
</feature>
<dbReference type="SUPFAM" id="SSF54001">
    <property type="entry name" value="Cysteine proteinases"/>
    <property type="match status" value="1"/>
</dbReference>
<dbReference type="RefSeq" id="WP_283698576.1">
    <property type="nucleotide sequence ID" value="NZ_CATNXL010000006.1"/>
</dbReference>
<evidence type="ECO:0000256" key="3">
    <source>
        <dbReference type="ARBA" id="ARBA00022801"/>
    </source>
</evidence>
<dbReference type="SMART" id="SM00047">
    <property type="entry name" value="LYZ2"/>
    <property type="match status" value="1"/>
</dbReference>
<dbReference type="Pfam" id="PF00877">
    <property type="entry name" value="NLPC_P60"/>
    <property type="match status" value="1"/>
</dbReference>
<dbReference type="InterPro" id="IPR038765">
    <property type="entry name" value="Papain-like_cys_pep_sf"/>
</dbReference>
<name>A0A4Y5T4J1_CLOPF</name>
<dbReference type="Gene3D" id="1.10.530.10">
    <property type="match status" value="1"/>
</dbReference>
<evidence type="ECO:0000256" key="4">
    <source>
        <dbReference type="ARBA" id="ARBA00022807"/>
    </source>
</evidence>
<dbReference type="PANTHER" id="PTHR33308:SF10">
    <property type="entry name" value="EXO-GLUCOSAMINIDASE LYTG"/>
    <property type="match status" value="1"/>
</dbReference>
<keyword evidence="3 6" id="KW-0378">Hydrolase</keyword>
<dbReference type="GO" id="GO:0006508">
    <property type="term" value="P:proteolysis"/>
    <property type="evidence" value="ECO:0007669"/>
    <property type="project" value="UniProtKB-KW"/>
</dbReference>